<protein>
    <submittedName>
        <fullName evidence="7">L-allo-threonine aldolase</fullName>
    </submittedName>
</protein>
<dbReference type="PANTHER" id="PTHR48097">
    <property type="entry name" value="L-THREONINE ALDOLASE-RELATED"/>
    <property type="match status" value="1"/>
</dbReference>
<dbReference type="Proteomes" id="UP001302321">
    <property type="component" value="Unassembled WGS sequence"/>
</dbReference>
<dbReference type="PIRSF" id="PIRSF017617">
    <property type="entry name" value="Thr_aldolase"/>
    <property type="match status" value="1"/>
</dbReference>
<evidence type="ECO:0000256" key="4">
    <source>
        <dbReference type="ARBA" id="ARBA00023239"/>
    </source>
</evidence>
<comment type="cofactor">
    <cofactor evidence="1">
        <name>pyridoxal 5'-phosphate</name>
        <dbReference type="ChEBI" id="CHEBI:597326"/>
    </cofactor>
</comment>
<dbReference type="InterPro" id="IPR015422">
    <property type="entry name" value="PyrdxlP-dep_Trfase_small"/>
</dbReference>
<keyword evidence="8" id="KW-1185">Reference proteome</keyword>
<dbReference type="Gene3D" id="3.40.640.10">
    <property type="entry name" value="Type I PLP-dependent aspartate aminotransferase-like (Major domain)"/>
    <property type="match status" value="1"/>
</dbReference>
<dbReference type="GO" id="GO:0008732">
    <property type="term" value="F:L-allo-threonine aldolase activity"/>
    <property type="evidence" value="ECO:0007669"/>
    <property type="project" value="TreeGrafter"/>
</dbReference>
<dbReference type="GO" id="GO:0005829">
    <property type="term" value="C:cytosol"/>
    <property type="evidence" value="ECO:0007669"/>
    <property type="project" value="TreeGrafter"/>
</dbReference>
<keyword evidence="4" id="KW-0456">Lyase</keyword>
<evidence type="ECO:0000313" key="7">
    <source>
        <dbReference type="EMBL" id="KAK4172240.1"/>
    </source>
</evidence>
<dbReference type="SUPFAM" id="SSF53383">
    <property type="entry name" value="PLP-dependent transferases"/>
    <property type="match status" value="1"/>
</dbReference>
<sequence length="389" mass="42414">MATSTIASTKNEISFQFEGSDDAQQERQRLLDSISKSAWAHNNESSNDFRSDFFTKPTLPMLEAVISTSLGDGDMGEDATTNSLCEYVAGLVGHDASILVMSGSMGNQVALRSALKAPPYSILADYRGHIINWESGGATALCGALIKMVVPSNGHHLTLDDVKKHAILSETYYDAPTRVISLENTLWGTVMPLSDIRAISKWARIQDPPIHMHLDGARLWEAVVAGACTLREMGECFDSIQLCFTKGLGAPIGSIVTGTSEFIKRANWARKHLGGSTRQSGVIAAPARVAIDDVFLGGKMKLAQEKARRAAALWEELGGRLQFATETNLVWLDLEKSGLTLEQYNATASKFDIKVGEPVNGRLAFHYQISDEAFVRLCEFFRAVLKPTS</sequence>
<evidence type="ECO:0000256" key="3">
    <source>
        <dbReference type="ARBA" id="ARBA00022898"/>
    </source>
</evidence>
<dbReference type="GO" id="GO:0006545">
    <property type="term" value="P:glycine biosynthetic process"/>
    <property type="evidence" value="ECO:0007669"/>
    <property type="project" value="TreeGrafter"/>
</dbReference>
<evidence type="ECO:0000313" key="8">
    <source>
        <dbReference type="Proteomes" id="UP001302321"/>
    </source>
</evidence>
<dbReference type="Pfam" id="PF01212">
    <property type="entry name" value="Beta_elim_lyase"/>
    <property type="match status" value="1"/>
</dbReference>
<reference evidence="7" key="2">
    <citation type="submission" date="2023-05" db="EMBL/GenBank/DDBJ databases">
        <authorList>
            <consortium name="Lawrence Berkeley National Laboratory"/>
            <person name="Steindorff A."/>
            <person name="Hensen N."/>
            <person name="Bonometti L."/>
            <person name="Westerberg I."/>
            <person name="Brannstrom I.O."/>
            <person name="Guillou S."/>
            <person name="Cros-Aarteil S."/>
            <person name="Calhoun S."/>
            <person name="Haridas S."/>
            <person name="Kuo A."/>
            <person name="Mondo S."/>
            <person name="Pangilinan J."/>
            <person name="Riley R."/>
            <person name="Labutti K."/>
            <person name="Andreopoulos B."/>
            <person name="Lipzen A."/>
            <person name="Chen C."/>
            <person name="Yanf M."/>
            <person name="Daum C."/>
            <person name="Ng V."/>
            <person name="Clum A."/>
            <person name="Ohm R."/>
            <person name="Martin F."/>
            <person name="Silar P."/>
            <person name="Natvig D."/>
            <person name="Lalanne C."/>
            <person name="Gautier V."/>
            <person name="Ament-Velasquez S.L."/>
            <person name="Kruys A."/>
            <person name="Hutchinson M.I."/>
            <person name="Powell A.J."/>
            <person name="Barry K."/>
            <person name="Miller A.N."/>
            <person name="Grigoriev I.V."/>
            <person name="Debuchy R."/>
            <person name="Gladieux P."/>
            <person name="Thoren M.H."/>
            <person name="Johannesson H."/>
        </authorList>
    </citation>
    <scope>NUCLEOTIDE SEQUENCE</scope>
    <source>
        <strain evidence="7">CBS 892.96</strain>
    </source>
</reference>
<gene>
    <name evidence="7" type="ORF">QBC36DRAFT_363313</name>
</gene>
<name>A0AAN7A3Q8_9PEZI</name>
<dbReference type="PANTHER" id="PTHR48097:SF9">
    <property type="entry name" value="L-THREONINE ALDOLASE"/>
    <property type="match status" value="1"/>
</dbReference>
<dbReference type="InterPro" id="IPR001597">
    <property type="entry name" value="ArAA_b-elim_lyase/Thr_aldolase"/>
</dbReference>
<proteinExistence type="inferred from homology"/>
<evidence type="ECO:0000256" key="1">
    <source>
        <dbReference type="ARBA" id="ARBA00001933"/>
    </source>
</evidence>
<dbReference type="InterPro" id="IPR023603">
    <property type="entry name" value="Low_specificity_L-TA-like"/>
</dbReference>
<dbReference type="EMBL" id="MU866448">
    <property type="protein sequence ID" value="KAK4172240.1"/>
    <property type="molecule type" value="Genomic_DNA"/>
</dbReference>
<dbReference type="AlphaFoldDB" id="A0AAN7A3Q8"/>
<dbReference type="FunFam" id="3.40.640.10:FF:000030">
    <property type="entry name" value="Low-specificity L-threonine aldolase"/>
    <property type="match status" value="1"/>
</dbReference>
<evidence type="ECO:0000256" key="2">
    <source>
        <dbReference type="ARBA" id="ARBA00006966"/>
    </source>
</evidence>
<feature type="domain" description="Aromatic amino acid beta-eliminating lyase/threonine aldolase" evidence="6">
    <location>
        <begin position="48"/>
        <end position="335"/>
    </location>
</feature>
<dbReference type="Gene3D" id="3.90.1150.10">
    <property type="entry name" value="Aspartate Aminotransferase, domain 1"/>
    <property type="match status" value="1"/>
</dbReference>
<comment type="similarity">
    <text evidence="2">Belongs to the threonine aldolase family.</text>
</comment>
<evidence type="ECO:0000256" key="5">
    <source>
        <dbReference type="PIRSR" id="PIRSR017617-1"/>
    </source>
</evidence>
<dbReference type="GO" id="GO:0006567">
    <property type="term" value="P:L-threonine catabolic process"/>
    <property type="evidence" value="ECO:0007669"/>
    <property type="project" value="TreeGrafter"/>
</dbReference>
<comment type="caution">
    <text evidence="7">The sequence shown here is derived from an EMBL/GenBank/DDBJ whole genome shotgun (WGS) entry which is preliminary data.</text>
</comment>
<evidence type="ECO:0000259" key="6">
    <source>
        <dbReference type="Pfam" id="PF01212"/>
    </source>
</evidence>
<dbReference type="InterPro" id="IPR015424">
    <property type="entry name" value="PyrdxlP-dep_Trfase"/>
</dbReference>
<keyword evidence="3" id="KW-0663">Pyridoxal phosphate</keyword>
<accession>A0AAN7A3Q8</accession>
<reference evidence="7" key="1">
    <citation type="journal article" date="2023" name="Mol. Phylogenet. Evol.">
        <title>Genome-scale phylogeny and comparative genomics of the fungal order Sordariales.</title>
        <authorList>
            <person name="Hensen N."/>
            <person name="Bonometti L."/>
            <person name="Westerberg I."/>
            <person name="Brannstrom I.O."/>
            <person name="Guillou S."/>
            <person name="Cros-Aarteil S."/>
            <person name="Calhoun S."/>
            <person name="Haridas S."/>
            <person name="Kuo A."/>
            <person name="Mondo S."/>
            <person name="Pangilinan J."/>
            <person name="Riley R."/>
            <person name="LaButti K."/>
            <person name="Andreopoulos B."/>
            <person name="Lipzen A."/>
            <person name="Chen C."/>
            <person name="Yan M."/>
            <person name="Daum C."/>
            <person name="Ng V."/>
            <person name="Clum A."/>
            <person name="Steindorff A."/>
            <person name="Ohm R.A."/>
            <person name="Martin F."/>
            <person name="Silar P."/>
            <person name="Natvig D.O."/>
            <person name="Lalanne C."/>
            <person name="Gautier V."/>
            <person name="Ament-Velasquez S.L."/>
            <person name="Kruys A."/>
            <person name="Hutchinson M.I."/>
            <person name="Powell A.J."/>
            <person name="Barry K."/>
            <person name="Miller A.N."/>
            <person name="Grigoriev I.V."/>
            <person name="Debuchy R."/>
            <person name="Gladieux P."/>
            <person name="Hiltunen Thoren M."/>
            <person name="Johannesson H."/>
        </authorList>
    </citation>
    <scope>NUCLEOTIDE SEQUENCE</scope>
    <source>
        <strain evidence="7">CBS 892.96</strain>
    </source>
</reference>
<organism evidence="7 8">
    <name type="scientific">Triangularia setosa</name>
    <dbReference type="NCBI Taxonomy" id="2587417"/>
    <lineage>
        <taxon>Eukaryota</taxon>
        <taxon>Fungi</taxon>
        <taxon>Dikarya</taxon>
        <taxon>Ascomycota</taxon>
        <taxon>Pezizomycotina</taxon>
        <taxon>Sordariomycetes</taxon>
        <taxon>Sordariomycetidae</taxon>
        <taxon>Sordariales</taxon>
        <taxon>Podosporaceae</taxon>
        <taxon>Triangularia</taxon>
    </lineage>
</organism>
<dbReference type="InterPro" id="IPR015421">
    <property type="entry name" value="PyrdxlP-dep_Trfase_major"/>
</dbReference>
<feature type="modified residue" description="N6-(pyridoxal phosphate)lysine" evidence="5">
    <location>
        <position position="246"/>
    </location>
</feature>